<organism evidence="3 4">
    <name type="scientific">Mugilogobius chulae</name>
    <name type="common">yellowstripe goby</name>
    <dbReference type="NCBI Taxonomy" id="88201"/>
    <lineage>
        <taxon>Eukaryota</taxon>
        <taxon>Metazoa</taxon>
        <taxon>Chordata</taxon>
        <taxon>Craniata</taxon>
        <taxon>Vertebrata</taxon>
        <taxon>Euteleostomi</taxon>
        <taxon>Actinopterygii</taxon>
        <taxon>Neopterygii</taxon>
        <taxon>Teleostei</taxon>
        <taxon>Neoteleostei</taxon>
        <taxon>Acanthomorphata</taxon>
        <taxon>Gobiaria</taxon>
        <taxon>Gobiiformes</taxon>
        <taxon>Gobioidei</taxon>
        <taxon>Gobiidae</taxon>
        <taxon>Gobionellinae</taxon>
        <taxon>Mugilogobius</taxon>
    </lineage>
</organism>
<dbReference type="EMBL" id="JBBPFD010000686">
    <property type="protein sequence ID" value="KAK7877557.1"/>
    <property type="molecule type" value="Genomic_DNA"/>
</dbReference>
<comment type="caution">
    <text evidence="3">The sequence shown here is derived from an EMBL/GenBank/DDBJ whole genome shotgun (WGS) entry which is preliminary data.</text>
</comment>
<accession>A0AAW0MFD4</accession>
<gene>
    <name evidence="3" type="ORF">WMY93_031745</name>
</gene>
<proteinExistence type="predicted"/>
<keyword evidence="4" id="KW-1185">Reference proteome</keyword>
<dbReference type="Gene3D" id="1.20.5.340">
    <property type="match status" value="1"/>
</dbReference>
<dbReference type="Proteomes" id="UP001460270">
    <property type="component" value="Unassembled WGS sequence"/>
</dbReference>
<evidence type="ECO:0000313" key="4">
    <source>
        <dbReference type="Proteomes" id="UP001460270"/>
    </source>
</evidence>
<keyword evidence="1" id="KW-0175">Coiled coil</keyword>
<reference evidence="4" key="1">
    <citation type="submission" date="2024-04" db="EMBL/GenBank/DDBJ databases">
        <title>Salinicola lusitanus LLJ914,a marine bacterium isolated from the Okinawa Trough.</title>
        <authorList>
            <person name="Li J."/>
        </authorList>
    </citation>
    <scope>NUCLEOTIDE SEQUENCE [LARGE SCALE GENOMIC DNA]</scope>
</reference>
<evidence type="ECO:0000256" key="2">
    <source>
        <dbReference type="SAM" id="MobiDB-lite"/>
    </source>
</evidence>
<feature type="region of interest" description="Disordered" evidence="2">
    <location>
        <begin position="1"/>
        <end position="22"/>
    </location>
</feature>
<evidence type="ECO:0000313" key="3">
    <source>
        <dbReference type="EMBL" id="KAK7877557.1"/>
    </source>
</evidence>
<name>A0AAW0MFD4_9GOBI</name>
<sequence length="203" mass="22923">MHTHSPNTTQCPPTHLHPAPDEVTPPNFVDCLETKLDQYKLLVDDHDQRISSLELASDDLSQRVSELENVCSSLREDNAKLKAKAVDLENCSRRQNIRILGLAESTERGRPTDFFSQFLQEIFGKDTLPSPPEIDRAHRTLAGRADPTRRRGPSFFICTGTKQRIYSLERHDEEGSSITMANRSVSWRTTVLKSCLNECNTGT</sequence>
<dbReference type="InterPro" id="IPR004244">
    <property type="entry name" value="Transposase_22"/>
</dbReference>
<feature type="coiled-coil region" evidence="1">
    <location>
        <begin position="29"/>
        <end position="91"/>
    </location>
</feature>
<evidence type="ECO:0000256" key="1">
    <source>
        <dbReference type="SAM" id="Coils"/>
    </source>
</evidence>
<protein>
    <submittedName>
        <fullName evidence="3">Uncharacterized protein</fullName>
    </submittedName>
</protein>
<dbReference type="AlphaFoldDB" id="A0AAW0MFD4"/>
<dbReference type="PANTHER" id="PTHR11505">
    <property type="entry name" value="L1 TRANSPOSABLE ELEMENT-RELATED"/>
    <property type="match status" value="1"/>
</dbReference>
<dbReference type="Gene3D" id="3.30.70.1820">
    <property type="entry name" value="L1 transposable element, RRM domain"/>
    <property type="match status" value="1"/>
</dbReference>
<feature type="compositionally biased region" description="Polar residues" evidence="2">
    <location>
        <begin position="1"/>
        <end position="12"/>
    </location>
</feature>